<proteinExistence type="predicted"/>
<name>A0A5C6CR12_9BACT</name>
<dbReference type="AlphaFoldDB" id="A0A5C6CR12"/>
<accession>A0A5C6CR12</accession>
<evidence type="ECO:0000256" key="2">
    <source>
        <dbReference type="SAM" id="SignalP"/>
    </source>
</evidence>
<feature type="chain" id="PRO_5022844273" description="Stigma-specific protein, Stig1" evidence="2">
    <location>
        <begin position="20"/>
        <end position="197"/>
    </location>
</feature>
<evidence type="ECO:0000256" key="1">
    <source>
        <dbReference type="SAM" id="MobiDB-lite"/>
    </source>
</evidence>
<keyword evidence="2" id="KW-0732">Signal</keyword>
<comment type="caution">
    <text evidence="3">The sequence shown here is derived from an EMBL/GenBank/DDBJ whole genome shotgun (WGS) entry which is preliminary data.</text>
</comment>
<evidence type="ECO:0000313" key="4">
    <source>
        <dbReference type="Proteomes" id="UP000318437"/>
    </source>
</evidence>
<dbReference type="Proteomes" id="UP000318437">
    <property type="component" value="Unassembled WGS sequence"/>
</dbReference>
<dbReference type="EMBL" id="SJPS01000004">
    <property type="protein sequence ID" value="TWU25977.1"/>
    <property type="molecule type" value="Genomic_DNA"/>
</dbReference>
<keyword evidence="4" id="KW-1185">Reference proteome</keyword>
<organism evidence="3 4">
    <name type="scientific">Bythopirellula polymerisocia</name>
    <dbReference type="NCBI Taxonomy" id="2528003"/>
    <lineage>
        <taxon>Bacteria</taxon>
        <taxon>Pseudomonadati</taxon>
        <taxon>Planctomycetota</taxon>
        <taxon>Planctomycetia</taxon>
        <taxon>Pirellulales</taxon>
        <taxon>Lacipirellulaceae</taxon>
        <taxon>Bythopirellula</taxon>
    </lineage>
</organism>
<reference evidence="3 4" key="1">
    <citation type="submission" date="2019-02" db="EMBL/GenBank/DDBJ databases">
        <title>Deep-cultivation of Planctomycetes and their phenomic and genomic characterization uncovers novel biology.</title>
        <authorList>
            <person name="Wiegand S."/>
            <person name="Jogler M."/>
            <person name="Boedeker C."/>
            <person name="Pinto D."/>
            <person name="Vollmers J."/>
            <person name="Rivas-Marin E."/>
            <person name="Kohn T."/>
            <person name="Peeters S.H."/>
            <person name="Heuer A."/>
            <person name="Rast P."/>
            <person name="Oberbeckmann S."/>
            <person name="Bunk B."/>
            <person name="Jeske O."/>
            <person name="Meyerdierks A."/>
            <person name="Storesund J.E."/>
            <person name="Kallscheuer N."/>
            <person name="Luecker S."/>
            <person name="Lage O.M."/>
            <person name="Pohl T."/>
            <person name="Merkel B.J."/>
            <person name="Hornburger P."/>
            <person name="Mueller R.-W."/>
            <person name="Bruemmer F."/>
            <person name="Labrenz M."/>
            <person name="Spormann A.M."/>
            <person name="Op Den Camp H."/>
            <person name="Overmann J."/>
            <person name="Amann R."/>
            <person name="Jetten M.S.M."/>
            <person name="Mascher T."/>
            <person name="Medema M.H."/>
            <person name="Devos D.P."/>
            <person name="Kaster A.-K."/>
            <person name="Ovreas L."/>
            <person name="Rohde M."/>
            <person name="Galperin M.Y."/>
            <person name="Jogler C."/>
        </authorList>
    </citation>
    <scope>NUCLEOTIDE SEQUENCE [LARGE SCALE GENOMIC DNA]</scope>
    <source>
        <strain evidence="3 4">Pla144</strain>
    </source>
</reference>
<feature type="signal peptide" evidence="2">
    <location>
        <begin position="1"/>
        <end position="19"/>
    </location>
</feature>
<evidence type="ECO:0000313" key="3">
    <source>
        <dbReference type="EMBL" id="TWU25977.1"/>
    </source>
</evidence>
<gene>
    <name evidence="3" type="ORF">Pla144_31910</name>
</gene>
<dbReference type="PROSITE" id="PS51257">
    <property type="entry name" value="PROKAR_LIPOPROTEIN"/>
    <property type="match status" value="1"/>
</dbReference>
<sequence precursor="true">MSPRNLLCLIFAIACTCHVGCCGCLSGMRCGSCCDPCCGVPEASCACPSCGCADGCCDCVSCGVADPGCCCPEPSCCCPDPCCGCEASCGVPCGCGTPVCGSGCGSCYPNQRLCDCPLLRRLRTFFCGCQSCATCPTPSYYGDWQSEPSSNCATCNQYGSYSGAQSGPVLAKRPPLKRGRNVSDEIRFADTQETTYR</sequence>
<protein>
    <recommendedName>
        <fullName evidence="5">Stigma-specific protein, Stig1</fullName>
    </recommendedName>
</protein>
<feature type="region of interest" description="Disordered" evidence="1">
    <location>
        <begin position="166"/>
        <end position="197"/>
    </location>
</feature>
<evidence type="ECO:0008006" key="5">
    <source>
        <dbReference type="Google" id="ProtNLM"/>
    </source>
</evidence>
<feature type="compositionally biased region" description="Basic and acidic residues" evidence="1">
    <location>
        <begin position="181"/>
        <end position="197"/>
    </location>
</feature>